<keyword evidence="1" id="KW-0255">Endonuclease</keyword>
<dbReference type="EMBL" id="CALSDN010000011">
    <property type="protein sequence ID" value="CAH6722893.1"/>
    <property type="molecule type" value="Genomic_DNA"/>
</dbReference>
<protein>
    <submittedName>
        <fullName evidence="1">tRNA-splicing endonuclease subunit Sen15p</fullName>
    </submittedName>
</protein>
<reference evidence="1" key="1">
    <citation type="submission" date="2022-06" db="EMBL/GenBank/DDBJ databases">
        <authorList>
            <person name="Legras J.-L."/>
            <person name="Devillers H."/>
            <person name="Grondin C."/>
        </authorList>
    </citation>
    <scope>NUCLEOTIDE SEQUENCE</scope>
    <source>
        <strain evidence="1">CLIB 1444</strain>
    </source>
</reference>
<organism evidence="1 2">
    <name type="scientific">[Candida] jaroonii</name>
    <dbReference type="NCBI Taxonomy" id="467808"/>
    <lineage>
        <taxon>Eukaryota</taxon>
        <taxon>Fungi</taxon>
        <taxon>Dikarya</taxon>
        <taxon>Ascomycota</taxon>
        <taxon>Saccharomycotina</taxon>
        <taxon>Pichiomycetes</taxon>
        <taxon>Debaryomycetaceae</taxon>
        <taxon>Yamadazyma</taxon>
    </lineage>
</organism>
<keyword evidence="2" id="KW-1185">Reference proteome</keyword>
<accession>A0ACA9YCW7</accession>
<gene>
    <name evidence="1" type="ORF">CLIB1444_11S03532</name>
</gene>
<keyword evidence="1" id="KW-0378">Hydrolase</keyword>
<comment type="caution">
    <text evidence="1">The sequence shown here is derived from an EMBL/GenBank/DDBJ whole genome shotgun (WGS) entry which is preliminary data.</text>
</comment>
<proteinExistence type="predicted"/>
<sequence length="110" mass="12603">MSLASKVKTNLQYQNLWTNVTIHQVSDLEIVSGIPPNKLSSVDEENQVEWIIPKMFSQDKLSVSEIQNWFSKILELSGDIPRRITIAIINDDSTIVYYFIHNGITKPNQN</sequence>
<evidence type="ECO:0000313" key="2">
    <source>
        <dbReference type="Proteomes" id="UP001152531"/>
    </source>
</evidence>
<evidence type="ECO:0000313" key="1">
    <source>
        <dbReference type="EMBL" id="CAH6722893.1"/>
    </source>
</evidence>
<keyword evidence="1" id="KW-0540">Nuclease</keyword>
<name>A0ACA9YCW7_9ASCO</name>
<dbReference type="Proteomes" id="UP001152531">
    <property type="component" value="Unassembled WGS sequence"/>
</dbReference>